<dbReference type="EMBL" id="SOFI01000003">
    <property type="protein sequence ID" value="TFB79478.1"/>
    <property type="molecule type" value="Genomic_DNA"/>
</dbReference>
<evidence type="ECO:0000313" key="2">
    <source>
        <dbReference type="EMBL" id="TFB79478.1"/>
    </source>
</evidence>
<reference evidence="2 3" key="1">
    <citation type="submission" date="2019-03" db="EMBL/GenBank/DDBJ databases">
        <title>Genomics of glacier-inhabiting Cryobacterium strains.</title>
        <authorList>
            <person name="Liu Q."/>
            <person name="Xin Y.-H."/>
        </authorList>
    </citation>
    <scope>NUCLEOTIDE SEQUENCE [LARGE SCALE GENOMIC DNA]</scope>
    <source>
        <strain evidence="2 3">CGMCC 1.10440</strain>
    </source>
</reference>
<feature type="transmembrane region" description="Helical" evidence="1">
    <location>
        <begin position="233"/>
        <end position="251"/>
    </location>
</feature>
<feature type="transmembrane region" description="Helical" evidence="1">
    <location>
        <begin position="342"/>
        <end position="360"/>
    </location>
</feature>
<sequence length="507" mass="53973">MRSNIGGRGIVRKLRAIHFAPAFAIVALLAWAFASPIGAAPDDDYHLVSTWCAVVDGTECAAGTSAATRSVPEALVDSICYAQKPEVSASCQDGIDFTGTANTVTKRGNFSGGYPPVYYAVMHTFVGHDVEVSALVMRFVNILIFVGLITGLFLLLPPERRPTLIWPWVIGSVPMGMFLLASNNPSAWAIMGVGTGWLALLGYLETSGWRKWSLGGVAAIATVLAAGSRGDAAVYAIMGIGAVFLLTVPRGRRGWKRYALDAILPVVLVIAAALLFLTARQTAAGLGGFSGGTGGSLAPGAATADLNGFGRFAYNFLNIPFLWAGNFGQWGLGWLDTSMPAIVSYGTIASLVAVGFVALRSMWGRKLVVVLAAGATLWILPVYVLTAGGDIVGEQVQPRYMLPLILLLIGLVMLTRKDRGYSLSRPQLILVIATLSIANLIALHMNIRRYVTGIDAAGWNLDAGAEWWWHIPFSPMTVWAIGSLAFAATVYIVVREVSWPGRQVSSA</sequence>
<feature type="transmembrane region" description="Helical" evidence="1">
    <location>
        <begin position="135"/>
        <end position="156"/>
    </location>
</feature>
<organism evidence="2 3">
    <name type="scientific">Terrimesophilobacter mesophilus</name>
    <dbReference type="NCBI Taxonomy" id="433647"/>
    <lineage>
        <taxon>Bacteria</taxon>
        <taxon>Bacillati</taxon>
        <taxon>Actinomycetota</taxon>
        <taxon>Actinomycetes</taxon>
        <taxon>Micrococcales</taxon>
        <taxon>Microbacteriaceae</taxon>
        <taxon>Terrimesophilobacter</taxon>
    </lineage>
</organism>
<dbReference type="Proteomes" id="UP000298488">
    <property type="component" value="Unassembled WGS sequence"/>
</dbReference>
<feature type="transmembrane region" description="Helical" evidence="1">
    <location>
        <begin position="400"/>
        <end position="416"/>
    </location>
</feature>
<dbReference type="OrthoDB" id="3266966at2"/>
<feature type="transmembrane region" description="Helical" evidence="1">
    <location>
        <begin position="367"/>
        <end position="388"/>
    </location>
</feature>
<keyword evidence="3" id="KW-1185">Reference proteome</keyword>
<name>A0A4V3IA81_9MICO</name>
<feature type="transmembrane region" description="Helical" evidence="1">
    <location>
        <begin position="467"/>
        <end position="494"/>
    </location>
</feature>
<feature type="transmembrane region" description="Helical" evidence="1">
    <location>
        <begin position="187"/>
        <end position="204"/>
    </location>
</feature>
<evidence type="ECO:0000256" key="1">
    <source>
        <dbReference type="SAM" id="Phobius"/>
    </source>
</evidence>
<keyword evidence="1" id="KW-0472">Membrane</keyword>
<dbReference type="InterPro" id="IPR018674">
    <property type="entry name" value="DUF2142_membrane"/>
</dbReference>
<keyword evidence="1" id="KW-1133">Transmembrane helix</keyword>
<accession>A0A4V3IA81</accession>
<evidence type="ECO:0000313" key="3">
    <source>
        <dbReference type="Proteomes" id="UP000298488"/>
    </source>
</evidence>
<feature type="transmembrane region" description="Helical" evidence="1">
    <location>
        <begin position="428"/>
        <end position="447"/>
    </location>
</feature>
<keyword evidence="1" id="KW-0812">Transmembrane</keyword>
<proteinExistence type="predicted"/>
<comment type="caution">
    <text evidence="2">The sequence shown here is derived from an EMBL/GenBank/DDBJ whole genome shotgun (WGS) entry which is preliminary data.</text>
</comment>
<gene>
    <name evidence="2" type="ORF">E3N84_05065</name>
</gene>
<protein>
    <submittedName>
        <fullName evidence="2">DUF2142 domain-containing protein</fullName>
    </submittedName>
</protein>
<feature type="transmembrane region" description="Helical" evidence="1">
    <location>
        <begin position="163"/>
        <end position="181"/>
    </location>
</feature>
<dbReference type="Pfam" id="PF09913">
    <property type="entry name" value="DUF2142"/>
    <property type="match status" value="1"/>
</dbReference>
<feature type="transmembrane region" description="Helical" evidence="1">
    <location>
        <begin position="258"/>
        <end position="279"/>
    </location>
</feature>
<dbReference type="AlphaFoldDB" id="A0A4V3IA81"/>
<feature type="transmembrane region" description="Helical" evidence="1">
    <location>
        <begin position="211"/>
        <end position="227"/>
    </location>
</feature>